<sequence length="549" mass="61843">MPIVRLTKNKRSVRRKAVKQPRPRELIQENSPFPEYIEQKDGLYRCLLCKNRTLERYMWLNRCGMHQHEKRGTRHKRSVKEWLAAKAKGVQLNTTEPEEEETSSLDEVPEDAEVEELSEPDDSAEMEEPESVVEEPRIPALYYPTTSWDEPVNQGVRVSFDDLPVVVHEPDSIQEPLAAPKVSKEVSTWNGLSQGCEYGSTKTNGYYTCIWCNLPDTPQRKYRRCKRVTKALKERVRHFDRTRKGQQTSNEKTRYGTKRELNARIQQDKQNGLQLLGGSQERAAQYTYAQAQALYLDEESRLLGHLLESAINNPTPYTPSDLVAASPINWTLRHKALQRAGSTAEILRFGGPPVENVGTGTGTEIEYAAPREGRSDGLKVRPLPRRPRPTSLSVILNPSSPPHQPFSIQVDGHTSELEHCEGKEDSVASDTKCTTNRLELPRASSADGRPHRKQSHTSSSTLIPDRRYLVNQSPTSGPKQRFEESCDRSTITLDSGSISNPYLTLAQDGNGKNYIGCAWCGLPNTPTRVDGTCSRGISMSHQDELILDL</sequence>
<dbReference type="AlphaFoldDB" id="A0A8H3HVG7"/>
<evidence type="ECO:0000313" key="2">
    <source>
        <dbReference type="EMBL" id="CAE7078058.1"/>
    </source>
</evidence>
<feature type="region of interest" description="Disordered" evidence="1">
    <location>
        <begin position="1"/>
        <end position="20"/>
    </location>
</feature>
<evidence type="ECO:0000256" key="1">
    <source>
        <dbReference type="SAM" id="MobiDB-lite"/>
    </source>
</evidence>
<name>A0A8H3HVG7_9AGAM</name>
<dbReference type="EMBL" id="CAJNJQ010000436">
    <property type="protein sequence ID" value="CAE7078058.1"/>
    <property type="molecule type" value="Genomic_DNA"/>
</dbReference>
<feature type="compositionally biased region" description="Acidic residues" evidence="1">
    <location>
        <begin position="96"/>
        <end position="133"/>
    </location>
</feature>
<comment type="caution">
    <text evidence="2">The sequence shown here is derived from an EMBL/GenBank/DDBJ whole genome shotgun (WGS) entry which is preliminary data.</text>
</comment>
<dbReference type="Proteomes" id="UP000663827">
    <property type="component" value="Unassembled WGS sequence"/>
</dbReference>
<feature type="region of interest" description="Disordered" evidence="1">
    <location>
        <begin position="368"/>
        <end position="484"/>
    </location>
</feature>
<feature type="compositionally biased region" description="Basic residues" evidence="1">
    <location>
        <begin position="7"/>
        <end position="20"/>
    </location>
</feature>
<proteinExistence type="predicted"/>
<gene>
    <name evidence="2" type="ORF">RDB_LOCUS21639</name>
</gene>
<evidence type="ECO:0000313" key="3">
    <source>
        <dbReference type="Proteomes" id="UP000663827"/>
    </source>
</evidence>
<feature type="compositionally biased region" description="Polar residues" evidence="1">
    <location>
        <begin position="428"/>
        <end position="437"/>
    </location>
</feature>
<protein>
    <submittedName>
        <fullName evidence="2">Uncharacterized protein</fullName>
    </submittedName>
</protein>
<reference evidence="2" key="1">
    <citation type="submission" date="2021-01" db="EMBL/GenBank/DDBJ databases">
        <authorList>
            <person name="Kaushik A."/>
        </authorList>
    </citation>
    <scope>NUCLEOTIDE SEQUENCE</scope>
    <source>
        <strain evidence="2">AG5</strain>
    </source>
</reference>
<organism evidence="2 3">
    <name type="scientific">Rhizoctonia solani</name>
    <dbReference type="NCBI Taxonomy" id="456999"/>
    <lineage>
        <taxon>Eukaryota</taxon>
        <taxon>Fungi</taxon>
        <taxon>Dikarya</taxon>
        <taxon>Basidiomycota</taxon>
        <taxon>Agaricomycotina</taxon>
        <taxon>Agaricomycetes</taxon>
        <taxon>Cantharellales</taxon>
        <taxon>Ceratobasidiaceae</taxon>
        <taxon>Rhizoctonia</taxon>
    </lineage>
</organism>
<accession>A0A8H3HVG7</accession>
<feature type="compositionally biased region" description="Basic and acidic residues" evidence="1">
    <location>
        <begin position="369"/>
        <end position="379"/>
    </location>
</feature>
<feature type="region of interest" description="Disordered" evidence="1">
    <location>
        <begin position="89"/>
        <end position="133"/>
    </location>
</feature>
<feature type="compositionally biased region" description="Basic and acidic residues" evidence="1">
    <location>
        <begin position="413"/>
        <end position="426"/>
    </location>
</feature>